<dbReference type="STRING" id="1110509.Mhar_2100"/>
<evidence type="ECO:0000313" key="3">
    <source>
        <dbReference type="Proteomes" id="UP000005877"/>
    </source>
</evidence>
<accession>G7WPU3</accession>
<dbReference type="Gene3D" id="1.10.1370.20">
    <property type="entry name" value="Oligoendopeptidase f, C-terminal domain"/>
    <property type="match status" value="1"/>
</dbReference>
<dbReference type="EMBL" id="CP003117">
    <property type="protein sequence ID" value="AET65455.1"/>
    <property type="molecule type" value="Genomic_DNA"/>
</dbReference>
<gene>
    <name evidence="2" type="ordered locus">Mhar_2100</name>
</gene>
<keyword evidence="3" id="KW-1185">Reference proteome</keyword>
<proteinExistence type="predicted"/>
<dbReference type="AlphaFoldDB" id="G7WPU3"/>
<name>G7WPU3_METH6</name>
<sequence length="627" mass="72811">MPSGAGDQSAAEGAPAPHLNLENITKSWNLTFLFENREEARAEFDRLKLEAETINETYRPAFEELNGPVLLGYLEDERNLSISLDLLSTYVYAQNSLNVNDDFFETFISEIQTFYADYYAATSFAEIRLKSLSREEWEVLFGGEPGLEEYRTYLESGYIRYADHRPRNETHAAFIAEIADQLMKLETQAIKEITNNVTVAGNVTLTDGTEYPVNYQSYYRLLATDPDRENRKLCYDKRFYHLKDESDKMAALYLLKAKKDDHLSRELNYSDAYASTIFDSYLSEEQIEEMNSVFKERKDAFYGYHEFKREKMGVDRLMPYDLFLQLTDDPDQIYNYTETLAEIGASYSGMDPIFSEIFAYMVTSNLIDVYPNPDNGKQTSEYCMSLFPLKLPGMIFLNYEGLIYDKKTVTHEVGHAINFYLMGNSVDFIYCGGPEYEMEIPSTFNEELFVDYVLENSDRETALAVLDQHIGEYKNYFTFQSMITEFERQAHILCDGKDEISGAELNSLWRDLCKEYEDENIGYYDEDSAEWTYVDHIYLTNNYYTFSYSLSKAITLSLFKIYKENPQEFNERYVGYLSAGTTMTPPEKLEKFFGIEINRTLFEDAMDVVEMRVNQLQELEEVGVTGL</sequence>
<dbReference type="HOGENOM" id="CLU_417773_0_0_2"/>
<evidence type="ECO:0000256" key="1">
    <source>
        <dbReference type="SAM" id="Coils"/>
    </source>
</evidence>
<dbReference type="KEGG" id="mhi:Mhar_2100"/>
<reference evidence="2 3" key="1">
    <citation type="journal article" date="2012" name="PLoS ONE">
        <title>The genome characteristics and predicted function of methyl-group oxidation pathway in the obligate aceticlastic methanogens, Methanosaeta spp.</title>
        <authorList>
            <person name="Zhu J."/>
            <person name="Zheng H."/>
            <person name="Ai G."/>
            <person name="Zhang G."/>
            <person name="Liu D."/>
            <person name="Liu X."/>
            <person name="Dong X."/>
        </authorList>
    </citation>
    <scope>NUCLEOTIDE SEQUENCE [LARGE SCALE GENOMIC DNA]</scope>
    <source>
        <strain evidence="2 3">6Ac</strain>
    </source>
</reference>
<protein>
    <submittedName>
        <fullName evidence="2">Oligopeptidase F, Metallo peptidase, MEROPS family M03B</fullName>
    </submittedName>
</protein>
<evidence type="ECO:0000313" key="2">
    <source>
        <dbReference type="EMBL" id="AET65455.1"/>
    </source>
</evidence>
<feature type="coiled-coil region" evidence="1">
    <location>
        <begin position="30"/>
        <end position="57"/>
    </location>
</feature>
<dbReference type="PATRIC" id="fig|1110509.7.peg.2331"/>
<dbReference type="Proteomes" id="UP000005877">
    <property type="component" value="Chromosome"/>
</dbReference>
<dbReference type="InterPro" id="IPR042088">
    <property type="entry name" value="OligoPept_F_C"/>
</dbReference>
<dbReference type="SUPFAM" id="SSF55486">
    <property type="entry name" value="Metalloproteases ('zincins'), catalytic domain"/>
    <property type="match status" value="1"/>
</dbReference>
<dbReference type="Gene3D" id="1.20.140.70">
    <property type="entry name" value="Oligopeptidase f, N-terminal domain"/>
    <property type="match status" value="1"/>
</dbReference>
<organism evidence="2 3">
    <name type="scientific">Methanothrix harundinacea (strain 6Ac)</name>
    <name type="common">Methanosaeta harundinacea</name>
    <dbReference type="NCBI Taxonomy" id="1110509"/>
    <lineage>
        <taxon>Archaea</taxon>
        <taxon>Methanobacteriati</taxon>
        <taxon>Methanobacteriota</taxon>
        <taxon>Stenosarchaea group</taxon>
        <taxon>Methanomicrobia</taxon>
        <taxon>Methanotrichales</taxon>
        <taxon>Methanotrichaceae</taxon>
        <taxon>Methanothrix</taxon>
    </lineage>
</organism>
<keyword evidence="1" id="KW-0175">Coiled coil</keyword>